<dbReference type="Gene3D" id="1.20.1250.20">
    <property type="entry name" value="MFS general substrate transporter like domains"/>
    <property type="match status" value="2"/>
</dbReference>
<evidence type="ECO:0000256" key="1">
    <source>
        <dbReference type="ARBA" id="ARBA00004141"/>
    </source>
</evidence>
<dbReference type="PANTHER" id="PTHR11360">
    <property type="entry name" value="MONOCARBOXYLATE TRANSPORTER"/>
    <property type="match status" value="1"/>
</dbReference>
<feature type="transmembrane region" description="Helical" evidence="4">
    <location>
        <begin position="353"/>
        <end position="374"/>
    </location>
</feature>
<dbReference type="GO" id="GO:0016020">
    <property type="term" value="C:membrane"/>
    <property type="evidence" value="ECO:0007669"/>
    <property type="project" value="UniProtKB-SubCell"/>
</dbReference>
<feature type="transmembrane region" description="Helical" evidence="4">
    <location>
        <begin position="242"/>
        <end position="261"/>
    </location>
</feature>
<feature type="transmembrane region" description="Helical" evidence="4">
    <location>
        <begin position="380"/>
        <end position="401"/>
    </location>
</feature>
<dbReference type="InParanoid" id="D8PY09"/>
<feature type="transmembrane region" description="Helical" evidence="4">
    <location>
        <begin position="75"/>
        <end position="98"/>
    </location>
</feature>
<dbReference type="RefSeq" id="XP_003034668.1">
    <property type="nucleotide sequence ID" value="XM_003034622.1"/>
</dbReference>
<dbReference type="HOGENOM" id="CLU_001265_1_2_1"/>
<dbReference type="InterPro" id="IPR011701">
    <property type="entry name" value="MFS"/>
</dbReference>
<evidence type="ECO:0000256" key="4">
    <source>
        <dbReference type="SAM" id="Phobius"/>
    </source>
</evidence>
<dbReference type="eggNOG" id="KOG2504">
    <property type="taxonomic scope" value="Eukaryota"/>
</dbReference>
<keyword evidence="4" id="KW-1133">Transmembrane helix</keyword>
<dbReference type="OrthoDB" id="2213137at2759"/>
<feature type="region of interest" description="Disordered" evidence="3">
    <location>
        <begin position="1"/>
        <end position="67"/>
    </location>
</feature>
<dbReference type="SUPFAM" id="SSF103473">
    <property type="entry name" value="MFS general substrate transporter"/>
    <property type="match status" value="1"/>
</dbReference>
<evidence type="ECO:0000256" key="2">
    <source>
        <dbReference type="ARBA" id="ARBA00006727"/>
    </source>
</evidence>
<accession>D8PY09</accession>
<comment type="subcellular location">
    <subcellularLocation>
        <location evidence="1">Membrane</location>
        <topology evidence="1">Multi-pass membrane protein</topology>
    </subcellularLocation>
</comment>
<protein>
    <recommendedName>
        <fullName evidence="7">Major facilitator superfamily (MFS) profile domain-containing protein</fullName>
    </recommendedName>
</protein>
<organism evidence="6">
    <name type="scientific">Schizophyllum commune (strain H4-8 / FGSC 9210)</name>
    <name type="common">Split gill fungus</name>
    <dbReference type="NCBI Taxonomy" id="578458"/>
    <lineage>
        <taxon>Eukaryota</taxon>
        <taxon>Fungi</taxon>
        <taxon>Dikarya</taxon>
        <taxon>Basidiomycota</taxon>
        <taxon>Agaricomycotina</taxon>
        <taxon>Agaricomycetes</taxon>
        <taxon>Agaricomycetidae</taxon>
        <taxon>Agaricales</taxon>
        <taxon>Schizophyllaceae</taxon>
        <taxon>Schizophyllum</taxon>
    </lineage>
</organism>
<dbReference type="EMBL" id="GL377304">
    <property type="protein sequence ID" value="EFI99765.1"/>
    <property type="molecule type" value="Genomic_DNA"/>
</dbReference>
<keyword evidence="4" id="KW-0472">Membrane</keyword>
<feature type="transmembrane region" description="Helical" evidence="4">
    <location>
        <begin position="210"/>
        <end position="230"/>
    </location>
</feature>
<evidence type="ECO:0000256" key="3">
    <source>
        <dbReference type="SAM" id="MobiDB-lite"/>
    </source>
</evidence>
<dbReference type="Proteomes" id="UP000007431">
    <property type="component" value="Unassembled WGS sequence"/>
</dbReference>
<feature type="compositionally biased region" description="Polar residues" evidence="3">
    <location>
        <begin position="1"/>
        <end position="35"/>
    </location>
</feature>
<feature type="transmembrane region" description="Helical" evidence="4">
    <location>
        <begin position="118"/>
        <end position="140"/>
    </location>
</feature>
<dbReference type="GO" id="GO:0022857">
    <property type="term" value="F:transmembrane transporter activity"/>
    <property type="evidence" value="ECO:0007669"/>
    <property type="project" value="InterPro"/>
</dbReference>
<dbReference type="Pfam" id="PF07690">
    <property type="entry name" value="MFS_1"/>
    <property type="match status" value="1"/>
</dbReference>
<feature type="transmembrane region" description="Helical" evidence="4">
    <location>
        <begin position="289"/>
        <end position="310"/>
    </location>
</feature>
<feature type="transmembrane region" description="Helical" evidence="4">
    <location>
        <begin position="152"/>
        <end position="171"/>
    </location>
</feature>
<dbReference type="GeneID" id="9586017"/>
<keyword evidence="6" id="KW-1185">Reference proteome</keyword>
<dbReference type="KEGG" id="scm:SCHCO_02616773"/>
<gene>
    <name evidence="5" type="ORF">SCHCODRAFT_107369</name>
</gene>
<name>D8PY09_SCHCM</name>
<dbReference type="PANTHER" id="PTHR11360:SF287">
    <property type="entry name" value="MFS MONOCARBOXYLATE TRANSPORTER"/>
    <property type="match status" value="1"/>
</dbReference>
<dbReference type="InterPro" id="IPR050327">
    <property type="entry name" value="Proton-linked_MCT"/>
</dbReference>
<dbReference type="AlphaFoldDB" id="D8PY09"/>
<evidence type="ECO:0000313" key="5">
    <source>
        <dbReference type="EMBL" id="EFI99765.1"/>
    </source>
</evidence>
<dbReference type="VEuPathDB" id="FungiDB:SCHCODRAFT_02616773"/>
<keyword evidence="4" id="KW-0812">Transmembrane</keyword>
<dbReference type="OMA" id="YHATTCI"/>
<evidence type="ECO:0008006" key="7">
    <source>
        <dbReference type="Google" id="ProtNLM"/>
    </source>
</evidence>
<feature type="non-terminal residue" evidence="5">
    <location>
        <position position="499"/>
    </location>
</feature>
<feature type="transmembrane region" description="Helical" evidence="4">
    <location>
        <begin position="177"/>
        <end position="198"/>
    </location>
</feature>
<evidence type="ECO:0000313" key="6">
    <source>
        <dbReference type="Proteomes" id="UP000007431"/>
    </source>
</evidence>
<proteinExistence type="inferred from homology"/>
<sequence length="499" mass="53935">MSEGTGQSTMSESSKNSVELATRTPLPQSTSTLYLTHTRDGDSSSVTDSEEERRSSESSIPTWASSQLPPMDGGFGAWSFLAGAFMVETIVWGFPTSYGTFLDAYLDDPRFKAQKNATSLLALVGPVASGIMYCGSPVINPIVARHPRYRRPLIWLGTCLCFLSLFSASYAKTVAQLVALQGVMYALGGSMIYAPTICYMSQWFSVRRGLANGVMFAGTSLGGIVLPLVFPPLLSRFGIATTLRIFAGGILALLIPLLPFIKGRIPDALSSPIHGPQPRNRKEWYKERAFQFLLATNTLQAFGYFVPLVWLPTFASALNLNASRSSLTLALLNAASVIGRLSMGIISDRFDPWAIAFGTLLLTSFAAFVLWGVLSHTFAGLVVFGIVYGAFSGGWSTLWTGFLRPIAKDDPNYSTTLFGWLLLTRGLGNILSTPISTALEKHVAGNNNSTLDLGFHVAGGRFEKMIVYTGTCFAAAATVVIIGWVVEKKKRLSTTSTEL</sequence>
<dbReference type="InterPro" id="IPR036259">
    <property type="entry name" value="MFS_trans_sf"/>
</dbReference>
<comment type="similarity">
    <text evidence="2">Belongs to the major facilitator superfamily. Monocarboxylate porter (TC 2.A.1.13) family.</text>
</comment>
<reference evidence="5 6" key="1">
    <citation type="journal article" date="2010" name="Nat. Biotechnol.">
        <title>Genome sequence of the model mushroom Schizophyllum commune.</title>
        <authorList>
            <person name="Ohm R.A."/>
            <person name="de Jong J.F."/>
            <person name="Lugones L.G."/>
            <person name="Aerts A."/>
            <person name="Kothe E."/>
            <person name="Stajich J.E."/>
            <person name="de Vries R.P."/>
            <person name="Record E."/>
            <person name="Levasseur A."/>
            <person name="Baker S.E."/>
            <person name="Bartholomew K.A."/>
            <person name="Coutinho P.M."/>
            <person name="Erdmann S."/>
            <person name="Fowler T.J."/>
            <person name="Gathman A.C."/>
            <person name="Lombard V."/>
            <person name="Henrissat B."/>
            <person name="Knabe N."/>
            <person name="Kuees U."/>
            <person name="Lilly W.W."/>
            <person name="Lindquist E."/>
            <person name="Lucas S."/>
            <person name="Magnuson J.K."/>
            <person name="Piumi F."/>
            <person name="Raudaskoski M."/>
            <person name="Salamov A."/>
            <person name="Schmutz J."/>
            <person name="Schwarze F.W.M.R."/>
            <person name="vanKuyk P.A."/>
            <person name="Horton J.S."/>
            <person name="Grigoriev I.V."/>
            <person name="Woesten H.A.B."/>
        </authorList>
    </citation>
    <scope>NUCLEOTIDE SEQUENCE [LARGE SCALE GENOMIC DNA]</scope>
    <source>
        <strain evidence="6">H4-8 / FGSC 9210</strain>
    </source>
</reference>
<feature type="transmembrane region" description="Helical" evidence="4">
    <location>
        <begin position="465"/>
        <end position="486"/>
    </location>
</feature>